<feature type="signal peptide" evidence="1">
    <location>
        <begin position="1"/>
        <end position="18"/>
    </location>
</feature>
<organism evidence="2 3">
    <name type="scientific">Amblyomma americanum</name>
    <name type="common">Lone star tick</name>
    <dbReference type="NCBI Taxonomy" id="6943"/>
    <lineage>
        <taxon>Eukaryota</taxon>
        <taxon>Metazoa</taxon>
        <taxon>Ecdysozoa</taxon>
        <taxon>Arthropoda</taxon>
        <taxon>Chelicerata</taxon>
        <taxon>Arachnida</taxon>
        <taxon>Acari</taxon>
        <taxon>Parasitiformes</taxon>
        <taxon>Ixodida</taxon>
        <taxon>Ixodoidea</taxon>
        <taxon>Ixodidae</taxon>
        <taxon>Amblyomminae</taxon>
        <taxon>Amblyomma</taxon>
    </lineage>
</organism>
<proteinExistence type="predicted"/>
<keyword evidence="3" id="KW-1185">Reference proteome</keyword>
<protein>
    <recommendedName>
        <fullName evidence="4">Secreted protein</fullName>
    </recommendedName>
</protein>
<comment type="caution">
    <text evidence="2">The sequence shown here is derived from an EMBL/GenBank/DDBJ whole genome shotgun (WGS) entry which is preliminary data.</text>
</comment>
<keyword evidence="1" id="KW-0732">Signal</keyword>
<feature type="chain" id="PRO_5042884583" description="Secreted protein" evidence="1">
    <location>
        <begin position="19"/>
        <end position="164"/>
    </location>
</feature>
<evidence type="ECO:0000313" key="3">
    <source>
        <dbReference type="Proteomes" id="UP001321473"/>
    </source>
</evidence>
<accession>A0AAQ4DJL9</accession>
<evidence type="ECO:0000256" key="1">
    <source>
        <dbReference type="SAM" id="SignalP"/>
    </source>
</evidence>
<evidence type="ECO:0008006" key="4">
    <source>
        <dbReference type="Google" id="ProtNLM"/>
    </source>
</evidence>
<dbReference type="Proteomes" id="UP001321473">
    <property type="component" value="Unassembled WGS sequence"/>
</dbReference>
<gene>
    <name evidence="2" type="ORF">V5799_026078</name>
</gene>
<reference evidence="2 3" key="1">
    <citation type="journal article" date="2023" name="Arcadia Sci">
        <title>De novo assembly of a long-read Amblyomma americanum tick genome.</title>
        <authorList>
            <person name="Chou S."/>
            <person name="Poskanzer K.E."/>
            <person name="Rollins M."/>
            <person name="Thuy-Boun P.S."/>
        </authorList>
    </citation>
    <scope>NUCLEOTIDE SEQUENCE [LARGE SCALE GENOMIC DNA]</scope>
    <source>
        <strain evidence="2">F_SG_1</strain>
        <tissue evidence="2">Salivary glands</tissue>
    </source>
</reference>
<name>A0AAQ4DJL9_AMBAM</name>
<evidence type="ECO:0000313" key="2">
    <source>
        <dbReference type="EMBL" id="KAK8762659.1"/>
    </source>
</evidence>
<dbReference type="EMBL" id="JARKHS020029902">
    <property type="protein sequence ID" value="KAK8762659.1"/>
    <property type="molecule type" value="Genomic_DNA"/>
</dbReference>
<sequence>MSQLYSCLLVALASSAFAGFVPVAVPAVTKVYTAPVSYVAAPVATSAIHHAPAVSKATRVFSYRTVNPPVPKTVAKVSVHTPAETTVHTVHSAVPTYVHGAVGHFPAYSYGYYPGHPLGYRYAPGFAPYGLRYGYGLGHVAYVRPHVKCESTFVLRGSNFAAFG</sequence>
<dbReference type="AlphaFoldDB" id="A0AAQ4DJL9"/>